<reference evidence="2 3" key="1">
    <citation type="journal article" date="2013" name="BMC Genomics">
        <title>Reconstruction of the lipid metabolism for the microalga Monoraphidium neglectum from its genome sequence reveals characteristics suitable for biofuel production.</title>
        <authorList>
            <person name="Bogen C."/>
            <person name="Al-Dilaimi A."/>
            <person name="Albersmeier A."/>
            <person name="Wichmann J."/>
            <person name="Grundmann M."/>
            <person name="Rupp O."/>
            <person name="Lauersen K.J."/>
            <person name="Blifernez-Klassen O."/>
            <person name="Kalinowski J."/>
            <person name="Goesmann A."/>
            <person name="Mussgnug J.H."/>
            <person name="Kruse O."/>
        </authorList>
    </citation>
    <scope>NUCLEOTIDE SEQUENCE [LARGE SCALE GENOMIC DNA]</scope>
    <source>
        <strain evidence="2 3">SAG 48.87</strain>
    </source>
</reference>
<evidence type="ECO:0000313" key="3">
    <source>
        <dbReference type="Proteomes" id="UP000054498"/>
    </source>
</evidence>
<sequence>MDSSQTLIKAVLPVFAVFAAPTVYGTRRMACFVAEGKSARAERRLARHVTSARSLQARAAPGTAPASAAGGSSSSSSSSGGGGGGGSREPAAAAAYEWSWDTRSGEEAPQESSFDGAHPIPDTVGPEELGALLQAAADSAAPPSASWMRRLCAAADAADGGRGLASLPAPDACQLLARLSAAGVCPPGAWVARLLRPVADAAAAGALPSPLLTDVIWSLSNLLLPVPGPDGPSLADSGEADRTAATRQLLAAASARLPDFFGPDLARLTCAAGALASPGAPGAGGGGGGAADATMHDLARAPDSRPALGIDAKWVAAVLEECEYQLVEFSADFEAFDLARLALGIALLISPPEGGDSSSGSSSSSSSSSGGVGGAAWPDASQRLRDALLKAVYARTRTIEEKGAVDYALARLDAGGKRSMHFDPRWTHEELNWLPRRERDKRRILKDGWYRTQWSGWRP</sequence>
<dbReference type="AlphaFoldDB" id="A0A0D2K5Y7"/>
<feature type="region of interest" description="Disordered" evidence="1">
    <location>
        <begin position="354"/>
        <end position="376"/>
    </location>
</feature>
<protein>
    <submittedName>
        <fullName evidence="2">Uncharacterized protein</fullName>
    </submittedName>
</protein>
<dbReference type="RefSeq" id="XP_013904782.1">
    <property type="nucleotide sequence ID" value="XM_014049328.1"/>
</dbReference>
<gene>
    <name evidence="2" type="ORF">MNEG_2199</name>
</gene>
<dbReference type="OrthoDB" id="543952at2759"/>
<proteinExistence type="predicted"/>
<organism evidence="2 3">
    <name type="scientific">Monoraphidium neglectum</name>
    <dbReference type="NCBI Taxonomy" id="145388"/>
    <lineage>
        <taxon>Eukaryota</taxon>
        <taxon>Viridiplantae</taxon>
        <taxon>Chlorophyta</taxon>
        <taxon>core chlorophytes</taxon>
        <taxon>Chlorophyceae</taxon>
        <taxon>CS clade</taxon>
        <taxon>Sphaeropleales</taxon>
        <taxon>Selenastraceae</taxon>
        <taxon>Monoraphidium</taxon>
    </lineage>
</organism>
<dbReference type="GeneID" id="25735077"/>
<feature type="compositionally biased region" description="Low complexity" evidence="1">
    <location>
        <begin position="354"/>
        <end position="369"/>
    </location>
</feature>
<dbReference type="Proteomes" id="UP000054498">
    <property type="component" value="Unassembled WGS sequence"/>
</dbReference>
<name>A0A0D2K5Y7_9CHLO</name>
<dbReference type="KEGG" id="mng:MNEG_2199"/>
<dbReference type="EMBL" id="KK100460">
    <property type="protein sequence ID" value="KIZ05763.1"/>
    <property type="molecule type" value="Genomic_DNA"/>
</dbReference>
<accession>A0A0D2K5Y7</accession>
<keyword evidence="3" id="KW-1185">Reference proteome</keyword>
<evidence type="ECO:0000256" key="1">
    <source>
        <dbReference type="SAM" id="MobiDB-lite"/>
    </source>
</evidence>
<feature type="compositionally biased region" description="Low complexity" evidence="1">
    <location>
        <begin position="57"/>
        <end position="78"/>
    </location>
</feature>
<feature type="region of interest" description="Disordered" evidence="1">
    <location>
        <begin position="44"/>
        <end position="125"/>
    </location>
</feature>
<evidence type="ECO:0000313" key="2">
    <source>
        <dbReference type="EMBL" id="KIZ05763.1"/>
    </source>
</evidence>